<dbReference type="EMBL" id="KY684083">
    <property type="protein sequence ID" value="ARF08955.1"/>
    <property type="molecule type" value="Genomic_DNA"/>
</dbReference>
<organism evidence="2">
    <name type="scientific">Catovirus CTV1</name>
    <dbReference type="NCBI Taxonomy" id="1977631"/>
    <lineage>
        <taxon>Viruses</taxon>
        <taxon>Varidnaviria</taxon>
        <taxon>Bamfordvirae</taxon>
        <taxon>Nucleocytoviricota</taxon>
        <taxon>Megaviricetes</taxon>
        <taxon>Imitervirales</taxon>
        <taxon>Mimiviridae</taxon>
        <taxon>Klosneuvirinae</taxon>
        <taxon>Catovirus</taxon>
    </lineage>
</organism>
<proteinExistence type="predicted"/>
<dbReference type="Pfam" id="PF02958">
    <property type="entry name" value="EcKL"/>
    <property type="match status" value="1"/>
</dbReference>
<reference evidence="2" key="1">
    <citation type="journal article" date="2017" name="Science">
        <title>Giant viruses with an expanded complement of translation system components.</title>
        <authorList>
            <person name="Schulz F."/>
            <person name="Yutin N."/>
            <person name="Ivanova N.N."/>
            <person name="Ortega D.R."/>
            <person name="Lee T.K."/>
            <person name="Vierheilig J."/>
            <person name="Daims H."/>
            <person name="Horn M."/>
            <person name="Wagner M."/>
            <person name="Jensen G.J."/>
            <person name="Kyrpides N.C."/>
            <person name="Koonin E.V."/>
            <person name="Woyke T."/>
        </authorList>
    </citation>
    <scope>NUCLEOTIDE SEQUENCE</scope>
    <source>
        <strain evidence="2">CTV1</strain>
    </source>
</reference>
<keyword evidence="2" id="KW-0418">Kinase</keyword>
<feature type="domain" description="Protein kinase" evidence="1">
    <location>
        <begin position="1"/>
        <end position="153"/>
    </location>
</feature>
<evidence type="ECO:0000313" key="2">
    <source>
        <dbReference type="EMBL" id="ARF08955.1"/>
    </source>
</evidence>
<dbReference type="InterPro" id="IPR011009">
    <property type="entry name" value="Kinase-like_dom_sf"/>
</dbReference>
<gene>
    <name evidence="2" type="ORF">Catovirus_1_1005</name>
</gene>
<accession>A0A1V0SB61</accession>
<keyword evidence="2" id="KW-0723">Serine/threonine-protein kinase</keyword>
<dbReference type="SUPFAM" id="SSF56112">
    <property type="entry name" value="Protein kinase-like (PK-like)"/>
    <property type="match status" value="1"/>
</dbReference>
<keyword evidence="2" id="KW-0808">Transferase</keyword>
<dbReference type="Gene3D" id="1.10.510.10">
    <property type="entry name" value="Transferase(Phosphotransferase) domain 1"/>
    <property type="match status" value="1"/>
</dbReference>
<protein>
    <submittedName>
        <fullName evidence="2">Serine/threonine protein kinase</fullName>
    </submittedName>
</protein>
<dbReference type="GO" id="GO:0004674">
    <property type="term" value="F:protein serine/threonine kinase activity"/>
    <property type="evidence" value="ECO:0007669"/>
    <property type="project" value="UniProtKB-KW"/>
</dbReference>
<name>A0A1V0SB61_9VIRU</name>
<sequence>MNQLNNNIFIKKNICPEEINNTILCDSWGICPKLLDHTDSSITMEKYDLNYDEYVRRFKKNFSEINVRVENLLKELHTRGYIHGDIHEENIVIKLDNNNNITDVKLIDFLNLKKIGTFNQEQIIDFCDNDIGIDNYTLDAIYKYEMTIWKHLK</sequence>
<evidence type="ECO:0000259" key="1">
    <source>
        <dbReference type="PROSITE" id="PS50011"/>
    </source>
</evidence>
<dbReference type="GO" id="GO:0005524">
    <property type="term" value="F:ATP binding"/>
    <property type="evidence" value="ECO:0007669"/>
    <property type="project" value="InterPro"/>
</dbReference>
<dbReference type="PROSITE" id="PS50011">
    <property type="entry name" value="PROTEIN_KINASE_DOM"/>
    <property type="match status" value="1"/>
</dbReference>
<dbReference type="InterPro" id="IPR000719">
    <property type="entry name" value="Prot_kinase_dom"/>
</dbReference>
<dbReference type="InterPro" id="IPR004119">
    <property type="entry name" value="EcKL"/>
</dbReference>